<proteinExistence type="predicted"/>
<dbReference type="STRING" id="1379910.TH63_13735"/>
<name>A0A0H4VRN3_9BACT</name>
<dbReference type="PROSITE" id="PS50213">
    <property type="entry name" value="FAS1"/>
    <property type="match status" value="2"/>
</dbReference>
<dbReference type="InterPro" id="IPR036378">
    <property type="entry name" value="FAS1_dom_sf"/>
</dbReference>
<dbReference type="Gene3D" id="2.30.180.10">
    <property type="entry name" value="FAS1 domain"/>
    <property type="match status" value="2"/>
</dbReference>
<dbReference type="PATRIC" id="fig|1379910.4.peg.2984"/>
<dbReference type="PANTHER" id="PTHR10900">
    <property type="entry name" value="PERIOSTIN-RELATED"/>
    <property type="match status" value="1"/>
</dbReference>
<dbReference type="Proteomes" id="UP000036458">
    <property type="component" value="Chromosome"/>
</dbReference>
<sequence>MENLIFIKSLRARILALCLIIITLFAGCESEIVDVSTTSDVNMLGYFEKNADKFSSLIKILEKTEVAGFLAAYGSYTMFAPTNEAIDIFLKEKGVASVDQLDVEEMKKIIRFHLLEDTISTSSFTDGKLPKITMLGQYVITGAELENGVARTRVNRQANVVNANIRVGNGIVHSIDRVLQPANQTVGQMLESNPEYSIFTAALKATGLFNLLNSSNLDGGTAKKTWYTVLAQKNSVYKSININSYDELKAKYSQTGNPSDKTDSLYLNMAYRILDDSKYLADLVTAPSHATLAPQEVITSKLKGEKVLINEDIFNGVLEIGAQVDRKGSDNTATNGVLHSITENFQIKKRNPVRVYFDLADQPELRILPQFRKSGGTSVAFAPGAFKDIYFEGSNNPRITYVPGSTASADGYAYGDYLSVRMSSNVARLVEFTTPTVVKGKYKVWIGFRTILNSSPLQVYFNDQVMPRTINMALYYPGGVERELLAQGIKRHVSNTPGNSYARLAGTVTVETTGRHKIKFVGLSTSNGVHQIDMIQLIPEDQDQLFPKIARDGTLVYE</sequence>
<dbReference type="AlphaFoldDB" id="A0A0H4VRN3"/>
<gene>
    <name evidence="2" type="ORF">TH63_13735</name>
</gene>
<dbReference type="RefSeq" id="WP_048921438.1">
    <property type="nucleotide sequence ID" value="NZ_CP010777.1"/>
</dbReference>
<dbReference type="Pfam" id="PF02469">
    <property type="entry name" value="Fasciclin"/>
    <property type="match status" value="1"/>
</dbReference>
<dbReference type="InterPro" id="IPR000782">
    <property type="entry name" value="FAS1_domain"/>
</dbReference>
<feature type="domain" description="FAS1" evidence="1">
    <location>
        <begin position="41"/>
        <end position="179"/>
    </location>
</feature>
<dbReference type="GO" id="GO:0005615">
    <property type="term" value="C:extracellular space"/>
    <property type="evidence" value="ECO:0007669"/>
    <property type="project" value="TreeGrafter"/>
</dbReference>
<dbReference type="InterPro" id="IPR050904">
    <property type="entry name" value="Adhesion/Biosynth-related"/>
</dbReference>
<protein>
    <recommendedName>
        <fullName evidence="1">FAS1 domain-containing protein</fullName>
    </recommendedName>
</protein>
<evidence type="ECO:0000259" key="1">
    <source>
        <dbReference type="PROSITE" id="PS50213"/>
    </source>
</evidence>
<dbReference type="PANTHER" id="PTHR10900:SF77">
    <property type="entry name" value="FI19380P1"/>
    <property type="match status" value="1"/>
</dbReference>
<dbReference type="EMBL" id="CP010777">
    <property type="protein sequence ID" value="AKQ46444.1"/>
    <property type="molecule type" value="Genomic_DNA"/>
</dbReference>
<reference evidence="2 3" key="1">
    <citation type="submission" date="2015-01" db="EMBL/GenBank/DDBJ databases">
        <title>Rufibacter sp./DG31D/ whole genome sequencing.</title>
        <authorList>
            <person name="Kim M.K."/>
            <person name="Srinivasan S."/>
            <person name="Lee J.-J."/>
        </authorList>
    </citation>
    <scope>NUCLEOTIDE SEQUENCE [LARGE SCALE GENOMIC DNA]</scope>
    <source>
        <strain evidence="2 3">DG31D</strain>
    </source>
</reference>
<dbReference type="SMART" id="SM00554">
    <property type="entry name" value="FAS1"/>
    <property type="match status" value="1"/>
</dbReference>
<keyword evidence="3" id="KW-1185">Reference proteome</keyword>
<organism evidence="2 3">
    <name type="scientific">Rufibacter radiotolerans</name>
    <dbReference type="NCBI Taxonomy" id="1379910"/>
    <lineage>
        <taxon>Bacteria</taxon>
        <taxon>Pseudomonadati</taxon>
        <taxon>Bacteroidota</taxon>
        <taxon>Cytophagia</taxon>
        <taxon>Cytophagales</taxon>
        <taxon>Hymenobacteraceae</taxon>
        <taxon>Rufibacter</taxon>
    </lineage>
</organism>
<dbReference type="SUPFAM" id="SSF82153">
    <property type="entry name" value="FAS1 domain"/>
    <property type="match status" value="2"/>
</dbReference>
<dbReference type="OrthoDB" id="1119934at2"/>
<accession>A0A0H4VRN3</accession>
<feature type="domain" description="FAS1" evidence="1">
    <location>
        <begin position="183"/>
        <end position="345"/>
    </location>
</feature>
<evidence type="ECO:0000313" key="3">
    <source>
        <dbReference type="Proteomes" id="UP000036458"/>
    </source>
</evidence>
<evidence type="ECO:0000313" key="2">
    <source>
        <dbReference type="EMBL" id="AKQ46444.1"/>
    </source>
</evidence>
<dbReference type="KEGG" id="ruf:TH63_13735"/>